<sequence>MMGGVVFKADCQTELTGLFAVLAEARNLGTRTDEHMWEAELRRMEGELRWMPECQVIRIAGWDQSRPVVAFVLAITGPAEPGCLHTRRVR</sequence>
<proteinExistence type="predicted"/>
<evidence type="ECO:0000313" key="2">
    <source>
        <dbReference type="Proteomes" id="UP000238169"/>
    </source>
</evidence>
<protein>
    <submittedName>
        <fullName evidence="1">Uncharacterized protein</fullName>
    </submittedName>
</protein>
<gene>
    <name evidence="1" type="ORF">NOV72_01890</name>
</gene>
<organism evidence="1 2">
    <name type="scientific">Caballeronia novacaledonica</name>
    <dbReference type="NCBI Taxonomy" id="1544861"/>
    <lineage>
        <taxon>Bacteria</taxon>
        <taxon>Pseudomonadati</taxon>
        <taxon>Pseudomonadota</taxon>
        <taxon>Betaproteobacteria</taxon>
        <taxon>Burkholderiales</taxon>
        <taxon>Burkholderiaceae</taxon>
        <taxon>Caballeronia</taxon>
    </lineage>
</organism>
<keyword evidence="2" id="KW-1185">Reference proteome</keyword>
<dbReference type="Proteomes" id="UP000238169">
    <property type="component" value="Unassembled WGS sequence"/>
</dbReference>
<dbReference type="AlphaFoldDB" id="A0A2U3I3G2"/>
<dbReference type="EMBL" id="OGTP01000004">
    <property type="protein sequence ID" value="SPB14647.1"/>
    <property type="molecule type" value="Genomic_DNA"/>
</dbReference>
<evidence type="ECO:0000313" key="1">
    <source>
        <dbReference type="EMBL" id="SPB14647.1"/>
    </source>
</evidence>
<reference evidence="2" key="1">
    <citation type="submission" date="2018-01" db="EMBL/GenBank/DDBJ databases">
        <authorList>
            <person name="Peeters C."/>
        </authorList>
    </citation>
    <scope>NUCLEOTIDE SEQUENCE [LARGE SCALE GENOMIC DNA]</scope>
</reference>
<name>A0A2U3I3G2_9BURK</name>
<accession>A0A2U3I3G2</accession>